<gene>
    <name evidence="1" type="ORF">EDB81DRAFT_887992</name>
</gene>
<reference evidence="1" key="1">
    <citation type="journal article" date="2021" name="Nat. Commun.">
        <title>Genetic determinants of endophytism in the Arabidopsis root mycobiome.</title>
        <authorList>
            <person name="Mesny F."/>
            <person name="Miyauchi S."/>
            <person name="Thiergart T."/>
            <person name="Pickel B."/>
            <person name="Atanasova L."/>
            <person name="Karlsson M."/>
            <person name="Huettel B."/>
            <person name="Barry K.W."/>
            <person name="Haridas S."/>
            <person name="Chen C."/>
            <person name="Bauer D."/>
            <person name="Andreopoulos W."/>
            <person name="Pangilinan J."/>
            <person name="LaButti K."/>
            <person name="Riley R."/>
            <person name="Lipzen A."/>
            <person name="Clum A."/>
            <person name="Drula E."/>
            <person name="Henrissat B."/>
            <person name="Kohler A."/>
            <person name="Grigoriev I.V."/>
            <person name="Martin F.M."/>
            <person name="Hacquard S."/>
        </authorList>
    </citation>
    <scope>NUCLEOTIDE SEQUENCE</scope>
    <source>
        <strain evidence="1">MPI-CAGE-AT-0147</strain>
    </source>
</reference>
<organism evidence="1 2">
    <name type="scientific">Dactylonectria macrodidyma</name>
    <dbReference type="NCBI Taxonomy" id="307937"/>
    <lineage>
        <taxon>Eukaryota</taxon>
        <taxon>Fungi</taxon>
        <taxon>Dikarya</taxon>
        <taxon>Ascomycota</taxon>
        <taxon>Pezizomycotina</taxon>
        <taxon>Sordariomycetes</taxon>
        <taxon>Hypocreomycetidae</taxon>
        <taxon>Hypocreales</taxon>
        <taxon>Nectriaceae</taxon>
        <taxon>Dactylonectria</taxon>
    </lineage>
</organism>
<evidence type="ECO:0000313" key="1">
    <source>
        <dbReference type="EMBL" id="KAH7132871.1"/>
    </source>
</evidence>
<keyword evidence="2" id="KW-1185">Reference proteome</keyword>
<dbReference type="AlphaFoldDB" id="A0A9P9IUI8"/>
<dbReference type="Proteomes" id="UP000738349">
    <property type="component" value="Unassembled WGS sequence"/>
</dbReference>
<proteinExistence type="predicted"/>
<dbReference type="EMBL" id="JAGMUV010000016">
    <property type="protein sequence ID" value="KAH7132871.1"/>
    <property type="molecule type" value="Genomic_DNA"/>
</dbReference>
<dbReference type="OrthoDB" id="5431405at2759"/>
<accession>A0A9P9IUI8</accession>
<comment type="caution">
    <text evidence="1">The sequence shown here is derived from an EMBL/GenBank/DDBJ whole genome shotgun (WGS) entry which is preliminary data.</text>
</comment>
<protein>
    <submittedName>
        <fullName evidence="1">Uncharacterized protein</fullName>
    </submittedName>
</protein>
<sequence>MVIVSAPYTTVTVFTTITQSFIATDGSTIAKNGTAVAISTEYAVPEIGFTTGPSGSVNVVPPATTRPAIQNTLYPTVTSIPTGTDNHAVPTSTSPGEVLVTGGAAHTIAGYAAVIFAAALVL</sequence>
<evidence type="ECO:0000313" key="2">
    <source>
        <dbReference type="Proteomes" id="UP000738349"/>
    </source>
</evidence>
<name>A0A9P9IUI8_9HYPO</name>